<accession>A0A165G2V8</accession>
<dbReference type="Proteomes" id="UP000077266">
    <property type="component" value="Unassembled WGS sequence"/>
</dbReference>
<dbReference type="OrthoDB" id="4062651at2759"/>
<reference evidence="2 3" key="1">
    <citation type="journal article" date="2016" name="Mol. Biol. Evol.">
        <title>Comparative Genomics of Early-Diverging Mushroom-Forming Fungi Provides Insights into the Origins of Lignocellulose Decay Capabilities.</title>
        <authorList>
            <person name="Nagy L.G."/>
            <person name="Riley R."/>
            <person name="Tritt A."/>
            <person name="Adam C."/>
            <person name="Daum C."/>
            <person name="Floudas D."/>
            <person name="Sun H."/>
            <person name="Yadav J.S."/>
            <person name="Pangilinan J."/>
            <person name="Larsson K.H."/>
            <person name="Matsuura K."/>
            <person name="Barry K."/>
            <person name="Labutti K."/>
            <person name="Kuo R."/>
            <person name="Ohm R.A."/>
            <person name="Bhattacharya S.S."/>
            <person name="Shirouzu T."/>
            <person name="Yoshinaga Y."/>
            <person name="Martin F.M."/>
            <person name="Grigoriev I.V."/>
            <person name="Hibbett D.S."/>
        </authorList>
    </citation>
    <scope>NUCLEOTIDE SEQUENCE [LARGE SCALE GENOMIC DNA]</scope>
    <source>
        <strain evidence="2 3">HHB12029</strain>
    </source>
</reference>
<proteinExistence type="predicted"/>
<gene>
    <name evidence="2" type="ORF">EXIGLDRAFT_750945</name>
</gene>
<dbReference type="InterPro" id="IPR001245">
    <property type="entry name" value="Ser-Thr/Tyr_kinase_cat_dom"/>
</dbReference>
<sequence length="208" mass="22772">MVGRTPVTLAAAHSGSRCSDVVCPALYVKDLENDVHSLGEHLTLNPAADRASLLLRAAECVEHLHEVHHEIYGDIKLGNIFVSSNGSVRLRQSAKTATITSEPREPNHPNEKLPMTTATDVYAFAWLIFHVYTDIDPQELALNSEILRLIAAGVKPTRPGPATIPTKRGLNDAIWEMCLLCWEISPAARPSMTEVIRVFETAIGKSAM</sequence>
<dbReference type="AlphaFoldDB" id="A0A165G2V8"/>
<evidence type="ECO:0000259" key="1">
    <source>
        <dbReference type="Pfam" id="PF07714"/>
    </source>
</evidence>
<dbReference type="SUPFAM" id="SSF56112">
    <property type="entry name" value="Protein kinase-like (PK-like)"/>
    <property type="match status" value="1"/>
</dbReference>
<evidence type="ECO:0000313" key="3">
    <source>
        <dbReference type="Proteomes" id="UP000077266"/>
    </source>
</evidence>
<dbReference type="InterPro" id="IPR011009">
    <property type="entry name" value="Kinase-like_dom_sf"/>
</dbReference>
<dbReference type="Pfam" id="PF07714">
    <property type="entry name" value="PK_Tyr_Ser-Thr"/>
    <property type="match status" value="1"/>
</dbReference>
<dbReference type="InParanoid" id="A0A165G2V8"/>
<organism evidence="2 3">
    <name type="scientific">Exidia glandulosa HHB12029</name>
    <dbReference type="NCBI Taxonomy" id="1314781"/>
    <lineage>
        <taxon>Eukaryota</taxon>
        <taxon>Fungi</taxon>
        <taxon>Dikarya</taxon>
        <taxon>Basidiomycota</taxon>
        <taxon>Agaricomycotina</taxon>
        <taxon>Agaricomycetes</taxon>
        <taxon>Auriculariales</taxon>
        <taxon>Exidiaceae</taxon>
        <taxon>Exidia</taxon>
    </lineage>
</organism>
<dbReference type="Gene3D" id="1.10.510.10">
    <property type="entry name" value="Transferase(Phosphotransferase) domain 1"/>
    <property type="match status" value="1"/>
</dbReference>
<keyword evidence="3" id="KW-1185">Reference proteome</keyword>
<feature type="domain" description="Serine-threonine/tyrosine-protein kinase catalytic" evidence="1">
    <location>
        <begin position="48"/>
        <end position="197"/>
    </location>
</feature>
<dbReference type="EMBL" id="KV426061">
    <property type="protein sequence ID" value="KZV89903.1"/>
    <property type="molecule type" value="Genomic_DNA"/>
</dbReference>
<dbReference type="GO" id="GO:0004672">
    <property type="term" value="F:protein kinase activity"/>
    <property type="evidence" value="ECO:0007669"/>
    <property type="project" value="InterPro"/>
</dbReference>
<evidence type="ECO:0000313" key="2">
    <source>
        <dbReference type="EMBL" id="KZV89903.1"/>
    </source>
</evidence>
<name>A0A165G2V8_EXIGL</name>
<protein>
    <recommendedName>
        <fullName evidence="1">Serine-threonine/tyrosine-protein kinase catalytic domain-containing protein</fullName>
    </recommendedName>
</protein>